<name>A0AAD7MT59_9AGAR</name>
<evidence type="ECO:0008006" key="3">
    <source>
        <dbReference type="Google" id="ProtNLM"/>
    </source>
</evidence>
<organism evidence="1 2">
    <name type="scientific">Mycena metata</name>
    <dbReference type="NCBI Taxonomy" id="1033252"/>
    <lineage>
        <taxon>Eukaryota</taxon>
        <taxon>Fungi</taxon>
        <taxon>Dikarya</taxon>
        <taxon>Basidiomycota</taxon>
        <taxon>Agaricomycotina</taxon>
        <taxon>Agaricomycetes</taxon>
        <taxon>Agaricomycetidae</taxon>
        <taxon>Agaricales</taxon>
        <taxon>Marasmiineae</taxon>
        <taxon>Mycenaceae</taxon>
        <taxon>Mycena</taxon>
    </lineage>
</organism>
<reference evidence="1" key="1">
    <citation type="submission" date="2023-03" db="EMBL/GenBank/DDBJ databases">
        <title>Massive genome expansion in bonnet fungi (Mycena s.s.) driven by repeated elements and novel gene families across ecological guilds.</title>
        <authorList>
            <consortium name="Lawrence Berkeley National Laboratory"/>
            <person name="Harder C.B."/>
            <person name="Miyauchi S."/>
            <person name="Viragh M."/>
            <person name="Kuo A."/>
            <person name="Thoen E."/>
            <person name="Andreopoulos B."/>
            <person name="Lu D."/>
            <person name="Skrede I."/>
            <person name="Drula E."/>
            <person name="Henrissat B."/>
            <person name="Morin E."/>
            <person name="Kohler A."/>
            <person name="Barry K."/>
            <person name="LaButti K."/>
            <person name="Morin E."/>
            <person name="Salamov A."/>
            <person name="Lipzen A."/>
            <person name="Mereny Z."/>
            <person name="Hegedus B."/>
            <person name="Baldrian P."/>
            <person name="Stursova M."/>
            <person name="Weitz H."/>
            <person name="Taylor A."/>
            <person name="Grigoriev I.V."/>
            <person name="Nagy L.G."/>
            <person name="Martin F."/>
            <person name="Kauserud H."/>
        </authorList>
    </citation>
    <scope>NUCLEOTIDE SEQUENCE</scope>
    <source>
        <strain evidence="1">CBHHK182m</strain>
    </source>
</reference>
<dbReference type="Proteomes" id="UP001215598">
    <property type="component" value="Unassembled WGS sequence"/>
</dbReference>
<proteinExistence type="predicted"/>
<dbReference type="SUPFAM" id="SSF52540">
    <property type="entry name" value="P-loop containing nucleoside triphosphate hydrolases"/>
    <property type="match status" value="2"/>
</dbReference>
<dbReference type="InterPro" id="IPR027417">
    <property type="entry name" value="P-loop_NTPase"/>
</dbReference>
<sequence length="131" mass="14648">MGVKFRSDRPFRILVIGGADAGKTTLMKKLCDSIEDPEVFSPSGEKIDPSNVAKRDINNQLVFKSNQRLIIHEAHDDELRQITAFTASRAVAKKVSEQLHAIWYCLPADTGRPLSTTNKRFFDTRSPGEGM</sequence>
<evidence type="ECO:0000313" key="1">
    <source>
        <dbReference type="EMBL" id="KAJ7730913.1"/>
    </source>
</evidence>
<dbReference type="Gene3D" id="3.40.50.300">
    <property type="entry name" value="P-loop containing nucleotide triphosphate hydrolases"/>
    <property type="match status" value="1"/>
</dbReference>
<protein>
    <recommendedName>
        <fullName evidence="3">G domain-containing protein</fullName>
    </recommendedName>
</protein>
<dbReference type="EMBL" id="JARKIB010000156">
    <property type="protein sequence ID" value="KAJ7730913.1"/>
    <property type="molecule type" value="Genomic_DNA"/>
</dbReference>
<dbReference type="AlphaFoldDB" id="A0AAD7MT59"/>
<comment type="caution">
    <text evidence="1">The sequence shown here is derived from an EMBL/GenBank/DDBJ whole genome shotgun (WGS) entry which is preliminary data.</text>
</comment>
<keyword evidence="2" id="KW-1185">Reference proteome</keyword>
<evidence type="ECO:0000313" key="2">
    <source>
        <dbReference type="Proteomes" id="UP001215598"/>
    </source>
</evidence>
<accession>A0AAD7MT59</accession>
<gene>
    <name evidence="1" type="ORF">B0H16DRAFT_207391</name>
</gene>